<feature type="active site" evidence="3">
    <location>
        <position position="373"/>
    </location>
</feature>
<keyword evidence="7" id="KW-1185">Reference proteome</keyword>
<dbReference type="EMBL" id="JAZGQO010000001">
    <property type="protein sequence ID" value="KAK6195612.1"/>
    <property type="molecule type" value="Genomic_DNA"/>
</dbReference>
<evidence type="ECO:0000259" key="5">
    <source>
        <dbReference type="Pfam" id="PF07859"/>
    </source>
</evidence>
<dbReference type="AlphaFoldDB" id="A0AAN8Q303"/>
<dbReference type="PANTHER" id="PTHR48081">
    <property type="entry name" value="AB HYDROLASE SUPERFAMILY PROTEIN C4A8.06C"/>
    <property type="match status" value="1"/>
</dbReference>
<dbReference type="GO" id="GO:0016020">
    <property type="term" value="C:membrane"/>
    <property type="evidence" value="ECO:0007669"/>
    <property type="project" value="InterPro"/>
</dbReference>
<comment type="similarity">
    <text evidence="1">Belongs to the 'GDXG' lipolytic enzyme family.</text>
</comment>
<evidence type="ECO:0000313" key="7">
    <source>
        <dbReference type="Proteomes" id="UP001347796"/>
    </source>
</evidence>
<evidence type="ECO:0000256" key="2">
    <source>
        <dbReference type="ARBA" id="ARBA00022801"/>
    </source>
</evidence>
<dbReference type="InterPro" id="IPR050300">
    <property type="entry name" value="GDXG_lipolytic_enzyme"/>
</dbReference>
<feature type="domain" description="Alpha/beta hydrolase fold-3" evidence="5">
    <location>
        <begin position="113"/>
        <end position="240"/>
    </location>
</feature>
<dbReference type="SUPFAM" id="SSF53474">
    <property type="entry name" value="alpha/beta-Hydrolases"/>
    <property type="match status" value="1"/>
</dbReference>
<dbReference type="InterPro" id="IPR013094">
    <property type="entry name" value="AB_hydrolase_3"/>
</dbReference>
<keyword evidence="4" id="KW-0812">Transmembrane</keyword>
<organism evidence="6 7">
    <name type="scientific">Patella caerulea</name>
    <name type="common">Rayed Mediterranean limpet</name>
    <dbReference type="NCBI Taxonomy" id="87958"/>
    <lineage>
        <taxon>Eukaryota</taxon>
        <taxon>Metazoa</taxon>
        <taxon>Spiralia</taxon>
        <taxon>Lophotrochozoa</taxon>
        <taxon>Mollusca</taxon>
        <taxon>Gastropoda</taxon>
        <taxon>Patellogastropoda</taxon>
        <taxon>Patelloidea</taxon>
        <taxon>Patellidae</taxon>
        <taxon>Patella</taxon>
    </lineage>
</organism>
<dbReference type="GO" id="GO:0052689">
    <property type="term" value="F:carboxylic ester hydrolase activity"/>
    <property type="evidence" value="ECO:0007669"/>
    <property type="project" value="InterPro"/>
</dbReference>
<feature type="active site" evidence="3">
    <location>
        <position position="189"/>
    </location>
</feature>
<evidence type="ECO:0000256" key="4">
    <source>
        <dbReference type="SAM" id="Phobius"/>
    </source>
</evidence>
<comment type="caution">
    <text evidence="6">The sequence shown here is derived from an EMBL/GenBank/DDBJ whole genome shotgun (WGS) entry which is preliminary data.</text>
</comment>
<feature type="transmembrane region" description="Helical" evidence="4">
    <location>
        <begin position="48"/>
        <end position="69"/>
    </location>
</feature>
<reference evidence="6 7" key="1">
    <citation type="submission" date="2024-01" db="EMBL/GenBank/DDBJ databases">
        <title>The genome of the rayed Mediterranean limpet Patella caerulea (Linnaeus, 1758).</title>
        <authorList>
            <person name="Anh-Thu Weber A."/>
            <person name="Halstead-Nussloch G."/>
        </authorList>
    </citation>
    <scope>NUCLEOTIDE SEQUENCE [LARGE SCALE GENOMIC DNA]</scope>
    <source>
        <strain evidence="6">AATW-2023a</strain>
        <tissue evidence="6">Whole specimen</tissue>
    </source>
</reference>
<feature type="transmembrane region" description="Helical" evidence="4">
    <location>
        <begin position="6"/>
        <end position="27"/>
    </location>
</feature>
<dbReference type="Gene3D" id="3.40.50.1820">
    <property type="entry name" value="alpha/beta hydrolase"/>
    <property type="match status" value="1"/>
</dbReference>
<dbReference type="PIRSF" id="PIRSF037251">
    <property type="entry name" value="Arylacetamide_deacetylase"/>
    <property type="match status" value="1"/>
</dbReference>
<protein>
    <recommendedName>
        <fullName evidence="5">Alpha/beta hydrolase fold-3 domain-containing protein</fullName>
    </recommendedName>
</protein>
<evidence type="ECO:0000256" key="3">
    <source>
        <dbReference type="PIRSR" id="PIRSR037251-1"/>
    </source>
</evidence>
<dbReference type="InterPro" id="IPR029058">
    <property type="entry name" value="AB_hydrolase_fold"/>
</dbReference>
<dbReference type="InterPro" id="IPR017157">
    <property type="entry name" value="Arylacetamide_deacetylase"/>
</dbReference>
<proteinExistence type="inferred from homology"/>
<sequence length="406" mass="44856">MGVLTQGTILLTAIGVATLGVILYTPLPDGMEQPWRLREYYAKTKMSVIIGGLAGLVGYSSVNVSRVLLDRIQLTNGSSDNHPNLQVSNVLLDGIQARVYRPINKDGLLPCFIYYHGGGLVYSINIYDGVTAKIANDSDIVVISIEYRKIPEFPYPASIDDGYTATMYILNNGQKLGVDPTKISIGGDSAGGNMAAALALKLRDNKVKAKIVGQVLIYPVLQTCDLHTPSYQLGSNYLYNGRAFAAEVAVMYLGLPSHFKRFIKSENFSSPELTKKCKRFVNHKYLPKEFIPQGYMGTDVTADPTNKDALMLGKKLSDPYVCPLMEEILADLPQTLIVTAELDHIRDDGVIYARRLQKAGVKTEWRHLPDSFHGVLTMIDKDYGFQGGETMINHITNFLKTLYFGV</sequence>
<feature type="domain" description="Alpha/beta hydrolase fold-3" evidence="5">
    <location>
        <begin position="290"/>
        <end position="376"/>
    </location>
</feature>
<evidence type="ECO:0000256" key="1">
    <source>
        <dbReference type="ARBA" id="ARBA00010515"/>
    </source>
</evidence>
<name>A0AAN8Q303_PATCE</name>
<feature type="active site" evidence="3">
    <location>
        <position position="343"/>
    </location>
</feature>
<keyword evidence="4" id="KW-0472">Membrane</keyword>
<dbReference type="Proteomes" id="UP001347796">
    <property type="component" value="Unassembled WGS sequence"/>
</dbReference>
<keyword evidence="2" id="KW-0378">Hydrolase</keyword>
<gene>
    <name evidence="6" type="ORF">SNE40_001002</name>
</gene>
<keyword evidence="4" id="KW-1133">Transmembrane helix</keyword>
<dbReference type="Pfam" id="PF07859">
    <property type="entry name" value="Abhydrolase_3"/>
    <property type="match status" value="2"/>
</dbReference>
<dbReference type="PANTHER" id="PTHR48081:SF8">
    <property type="entry name" value="ALPHA_BETA HYDROLASE FOLD-3 DOMAIN-CONTAINING PROTEIN-RELATED"/>
    <property type="match status" value="1"/>
</dbReference>
<evidence type="ECO:0000313" key="6">
    <source>
        <dbReference type="EMBL" id="KAK6195612.1"/>
    </source>
</evidence>
<accession>A0AAN8Q303</accession>